<keyword evidence="2" id="KW-0732">Signal</keyword>
<reference evidence="4 5" key="1">
    <citation type="submission" date="2020-04" db="EMBL/GenBank/DDBJ databases">
        <title>Genome sequencing of novel species.</title>
        <authorList>
            <person name="Heo J."/>
            <person name="Kim S.-J."/>
            <person name="Kim J.-S."/>
            <person name="Hong S.-B."/>
            <person name="Kwon S.-W."/>
        </authorList>
    </citation>
    <scope>NUCLEOTIDE SEQUENCE [LARGE SCALE GENOMIC DNA]</scope>
    <source>
        <strain evidence="4 5">F39-2</strain>
    </source>
</reference>
<dbReference type="Gene3D" id="1.20.58.2150">
    <property type="match status" value="1"/>
</dbReference>
<evidence type="ECO:0000313" key="5">
    <source>
        <dbReference type="Proteomes" id="UP000503278"/>
    </source>
</evidence>
<dbReference type="InterPro" id="IPR029018">
    <property type="entry name" value="Hex-like_dom2"/>
</dbReference>
<dbReference type="GO" id="GO:0016787">
    <property type="term" value="F:hydrolase activity"/>
    <property type="evidence" value="ECO:0007669"/>
    <property type="project" value="UniProtKB-KW"/>
</dbReference>
<dbReference type="Gene3D" id="2.60.120.1620">
    <property type="match status" value="1"/>
</dbReference>
<dbReference type="AlphaFoldDB" id="A0A7L5DX13"/>
<gene>
    <name evidence="4" type="ORF">HH214_06600</name>
</gene>
<dbReference type="SUPFAM" id="SSF55545">
    <property type="entry name" value="beta-N-acetylhexosaminidase-like domain"/>
    <property type="match status" value="1"/>
</dbReference>
<feature type="chain" id="PRO_5029890975" evidence="2">
    <location>
        <begin position="29"/>
        <end position="961"/>
    </location>
</feature>
<dbReference type="Gene3D" id="3.30.379.10">
    <property type="entry name" value="Chitobiase/beta-hexosaminidase domain 2-like"/>
    <property type="match status" value="1"/>
</dbReference>
<dbReference type="PANTHER" id="PTHR37842">
    <property type="match status" value="1"/>
</dbReference>
<evidence type="ECO:0000256" key="2">
    <source>
        <dbReference type="SAM" id="SignalP"/>
    </source>
</evidence>
<evidence type="ECO:0000256" key="1">
    <source>
        <dbReference type="ARBA" id="ARBA00022801"/>
    </source>
</evidence>
<dbReference type="InterPro" id="IPR042301">
    <property type="entry name" value="GH115_sf"/>
</dbReference>
<keyword evidence="1 4" id="KW-0378">Hydrolase</keyword>
<sequence length="961" mass="108143">MNKKYSLWLKATAMALVGVLTSHQYALAVDTDVYVTSQSSAGSFRLSGGGKSASLYLNSTDYKGVIRAAHDLQKDIASVTHAEPSFFTDAAKPAKQAVIIGTIGKSVLIDRLIQQHKLNVSGIAGKWETFVLQNVSHPLPGVDQALVIAGSDKRGTIYGIYDLSAQIGISPWYWWADVPVKEQKNLYVLPGRHTQGTPAVKYRGIFINDEAPAFSGWTREKFGGVNHQMYARMFELILRMKGNYLWPAMWGNAFNDDDPLNRATADEYGIVMGTSHHEPMDRAQQEWKRYGKGEWDYNKNGEVLRDFWRKGIQNMGNTETIVTVGMRGDGDMAMEAGTNIALLEKIVADQRKIISDVTGKKPEATPQMWALYKEVQDYYDKGMRVPDDVTLLLCDDNWGNIRKLPKLGEKPRKGGYGIYYHFDYVGGPRNYKWLNTNPISKTWEQMHMAYEHNVRQVWIVNVGDLKPMEFPINFFLDYAWNPDKWPATKLQQYTQLWAQKQFGPQYATQIADILSKYTKYNGRRKPELLDQNTYSLTNYREFETVVADYNKLEAEAEQLYQQMPANYKDAFFELVLHPVKACANLNELYYAAAKNRWYAEQGRAATNDMASKVTELFNKDSEIANQYNHEIAGGKWNHMMDQTHIGYTYWQEPRAQKAPETKQIDLPATADLGVAVEGSTDWWPHATSEAVLPQFNPLDQQAHYLELFNRGKSPFTYNVTAAPWVKVTPASGSVDKQDRLWVSIDWSKVPAGTQSTPITITSSDGKTVMVKAILNSLGKNGTLKGFVENNGYVAIEAPHYNKAVAPASIQWLTLPDYGRTSSAVSMYPLTAPRQTPGGNSPHLEYQVNLADTGLVNVNVYVSPSIDIAGTDKLQYAISIDNEQPKLVTVNAEETQPLWNKSVADNIMVQASSHHITQPGLHTVKFWMVTPGVVLQKLVLDIDHQLKPSYLGPPESFYIGIK</sequence>
<dbReference type="Pfam" id="PF17829">
    <property type="entry name" value="GH115_C"/>
    <property type="match status" value="1"/>
</dbReference>
<dbReference type="RefSeq" id="WP_169606573.1">
    <property type="nucleotide sequence ID" value="NZ_CP051682.1"/>
</dbReference>
<dbReference type="InterPro" id="IPR031924">
    <property type="entry name" value="GH115"/>
</dbReference>
<feature type="signal peptide" evidence="2">
    <location>
        <begin position="1"/>
        <end position="28"/>
    </location>
</feature>
<dbReference type="KEGG" id="mrob:HH214_06600"/>
<dbReference type="Gene3D" id="3.20.20.520">
    <property type="entry name" value="Glycosyl hydrolase family 115"/>
    <property type="match status" value="1"/>
</dbReference>
<name>A0A7L5DX13_9SPHI</name>
<evidence type="ECO:0000259" key="3">
    <source>
        <dbReference type="Pfam" id="PF17829"/>
    </source>
</evidence>
<dbReference type="GO" id="GO:0005975">
    <property type="term" value="P:carbohydrate metabolic process"/>
    <property type="evidence" value="ECO:0007669"/>
    <property type="project" value="UniProtKB-ARBA"/>
</dbReference>
<protein>
    <submittedName>
        <fullName evidence="4">Glycosyl hydrolase</fullName>
    </submittedName>
</protein>
<organism evidence="4 5">
    <name type="scientific">Mucilaginibacter robiniae</name>
    <dbReference type="NCBI Taxonomy" id="2728022"/>
    <lineage>
        <taxon>Bacteria</taxon>
        <taxon>Pseudomonadati</taxon>
        <taxon>Bacteroidota</taxon>
        <taxon>Sphingobacteriia</taxon>
        <taxon>Sphingobacteriales</taxon>
        <taxon>Sphingobacteriaceae</taxon>
        <taxon>Mucilaginibacter</taxon>
    </lineage>
</organism>
<keyword evidence="5" id="KW-1185">Reference proteome</keyword>
<dbReference type="Pfam" id="PF15979">
    <property type="entry name" value="Glyco_hydro_115"/>
    <property type="match status" value="1"/>
</dbReference>
<dbReference type="Proteomes" id="UP000503278">
    <property type="component" value="Chromosome"/>
</dbReference>
<dbReference type="InterPro" id="IPR041437">
    <property type="entry name" value="GH115_C"/>
</dbReference>
<accession>A0A7L5DX13</accession>
<dbReference type="PANTHER" id="PTHR37842:SF2">
    <property type="entry name" value="GYLCOSYL HYDROLASE 115 C-TERMINAL DOMAIN-CONTAINING PROTEIN"/>
    <property type="match status" value="1"/>
</dbReference>
<dbReference type="EMBL" id="CP051682">
    <property type="protein sequence ID" value="QJD95565.1"/>
    <property type="molecule type" value="Genomic_DNA"/>
</dbReference>
<proteinExistence type="predicted"/>
<evidence type="ECO:0000313" key="4">
    <source>
        <dbReference type="EMBL" id="QJD95565.1"/>
    </source>
</evidence>
<feature type="domain" description="Gylcosyl hydrolase 115 C-terminal" evidence="3">
    <location>
        <begin position="785"/>
        <end position="954"/>
    </location>
</feature>